<dbReference type="Pfam" id="PF16148">
    <property type="entry name" value="DUF4856"/>
    <property type="match status" value="1"/>
</dbReference>
<dbReference type="AlphaFoldDB" id="Q1MZ91"/>
<dbReference type="EMBL" id="AAQH01000020">
    <property type="protein sequence ID" value="EAT11242.1"/>
    <property type="molecule type" value="Genomic_DNA"/>
</dbReference>
<evidence type="ECO:0008006" key="4">
    <source>
        <dbReference type="Google" id="ProtNLM"/>
    </source>
</evidence>
<feature type="chain" id="PRO_5004194642" description="DUF4856 domain-containing protein" evidence="1">
    <location>
        <begin position="18"/>
        <end position="481"/>
    </location>
</feature>
<feature type="signal peptide" evidence="1">
    <location>
        <begin position="1"/>
        <end position="17"/>
    </location>
</feature>
<dbReference type="STRING" id="207949.RED65_08299"/>
<keyword evidence="1" id="KW-0732">Signal</keyword>
<reference evidence="2 3" key="1">
    <citation type="submission" date="2006-03" db="EMBL/GenBank/DDBJ databases">
        <authorList>
            <person name="Pinhassi J."/>
            <person name="Pedros-Alio C."/>
            <person name="Ferriera S."/>
            <person name="Johnson J."/>
            <person name="Kravitz S."/>
            <person name="Halpern A."/>
            <person name="Remington K."/>
            <person name="Beeson K."/>
            <person name="Tran B."/>
            <person name="Rogers Y.-H."/>
            <person name="Friedman R."/>
            <person name="Venter J.C."/>
        </authorList>
    </citation>
    <scope>NUCLEOTIDE SEQUENCE [LARGE SCALE GENOMIC DNA]</scope>
    <source>
        <strain evidence="2 3">RED65</strain>
    </source>
</reference>
<evidence type="ECO:0000256" key="1">
    <source>
        <dbReference type="SAM" id="SignalP"/>
    </source>
</evidence>
<comment type="caution">
    <text evidence="2">The sequence shown here is derived from an EMBL/GenBank/DDBJ whole genome shotgun (WGS) entry which is preliminary data.</text>
</comment>
<dbReference type="RefSeq" id="WP_007019209.1">
    <property type="nucleotide sequence ID" value="NZ_CH724122.1"/>
</dbReference>
<organism evidence="2 3">
    <name type="scientific">Bermanella marisrubri</name>
    <dbReference type="NCBI Taxonomy" id="207949"/>
    <lineage>
        <taxon>Bacteria</taxon>
        <taxon>Pseudomonadati</taxon>
        <taxon>Pseudomonadota</taxon>
        <taxon>Gammaproteobacteria</taxon>
        <taxon>Oceanospirillales</taxon>
        <taxon>Oceanospirillaceae</taxon>
        <taxon>Bermanella</taxon>
    </lineage>
</organism>
<dbReference type="OrthoDB" id="5498726at2"/>
<evidence type="ECO:0000313" key="3">
    <source>
        <dbReference type="Proteomes" id="UP000004263"/>
    </source>
</evidence>
<protein>
    <recommendedName>
        <fullName evidence="4">DUF4856 domain-containing protein</fullName>
    </recommendedName>
</protein>
<dbReference type="PROSITE" id="PS51257">
    <property type="entry name" value="PROKAR_LIPOPROTEIN"/>
    <property type="match status" value="1"/>
</dbReference>
<sequence>MNKIKLAVALSAASLLAACGSDSDDKNNGVDTPTTYEFLSKVTEGESSVVFTGQAARQLLISELKKYSGSDEFQALTNKQTALDNLNTIYAKGVDSDEVNSLIDFNLYDGTGATSVPVSVEAPLTLEQTDYSDVFSVSGAKNLQGKLAGCDNDLSMSEFIGWEIAQGDIQDCGQDDVAVEDENDKPHTLLQTWFDELATLATDGNANTTIVNDQGHDLQQLIQKFLFGAVTYSQAARDYLKADKGLLKQNSEGDKAGAKDYTALEHQWDEGFGYFGASLDYLNKTDAEIKASAESDVDGNESIDLLRGEYNYGLSVYSAKVDTYSDADDLNLSADAMEAFLEGRQIIQDNFGTDPVEGEGYHVQLVETSERALAAMEKTIAGAAIHYINSTIDDVTNYDGSDIASLAKHWSELKGFALSLQFSPVAIISEADLKEVHEKIGTTPKASASAANAEQFIADLEAARTILVEAYGFDAAVAATW</sequence>
<evidence type="ECO:0000313" key="2">
    <source>
        <dbReference type="EMBL" id="EAT11242.1"/>
    </source>
</evidence>
<dbReference type="Proteomes" id="UP000004263">
    <property type="component" value="Unassembled WGS sequence"/>
</dbReference>
<keyword evidence="3" id="KW-1185">Reference proteome</keyword>
<accession>Q1MZ91</accession>
<gene>
    <name evidence="2" type="ORF">RED65_08299</name>
</gene>
<name>Q1MZ91_9GAMM</name>
<dbReference type="InterPro" id="IPR032331">
    <property type="entry name" value="DUF4856"/>
</dbReference>
<dbReference type="HOGENOM" id="CLU_565928_0_0_6"/>
<proteinExistence type="predicted"/>